<evidence type="ECO:0000256" key="1">
    <source>
        <dbReference type="SAM" id="MobiDB-lite"/>
    </source>
</evidence>
<keyword evidence="3" id="KW-1185">Reference proteome</keyword>
<name>A0A1I4DHA6_9ACTN</name>
<proteinExistence type="predicted"/>
<protein>
    <submittedName>
        <fullName evidence="2">Uncharacterized protein</fullName>
    </submittedName>
</protein>
<feature type="region of interest" description="Disordered" evidence="1">
    <location>
        <begin position="193"/>
        <end position="214"/>
    </location>
</feature>
<accession>A0A1I4DHA6</accession>
<dbReference type="RefSeq" id="WP_093850350.1">
    <property type="nucleotide sequence ID" value="NZ_FOSG01000010.1"/>
</dbReference>
<dbReference type="EMBL" id="FOSG01000010">
    <property type="protein sequence ID" value="SFK92595.1"/>
    <property type="molecule type" value="Genomic_DNA"/>
</dbReference>
<dbReference type="OrthoDB" id="3872177at2"/>
<sequence length="214" mass="22896">MSGDGDLKFSKEALDLITKGLNGAIDELKEVGSSATGSLQGAGFDGMAMTAMEAGHSGLAKDFEGFCEDWAWGVRTLIMDANGLAARLGLAAGLVHEEDQYWQGTFKVAANSLAGNPHLSEDEVTRREWGELVSLDNYKPDYSIESFQQAGHEMAQTWKDTGRTVLTEGQGGERTEFLNDALGIDDQAFDRAVDDAFGPSPQERAQRQGGGGEG</sequence>
<reference evidence="3" key="1">
    <citation type="submission" date="2016-10" db="EMBL/GenBank/DDBJ databases">
        <authorList>
            <person name="Varghese N."/>
            <person name="Submissions S."/>
        </authorList>
    </citation>
    <scope>NUCLEOTIDE SEQUENCE [LARGE SCALE GENOMIC DNA]</scope>
    <source>
        <strain evidence="3">PL19</strain>
    </source>
</reference>
<dbReference type="AlphaFoldDB" id="A0A1I4DHA6"/>
<evidence type="ECO:0000313" key="2">
    <source>
        <dbReference type="EMBL" id="SFK92595.1"/>
    </source>
</evidence>
<dbReference type="Proteomes" id="UP000198928">
    <property type="component" value="Unassembled WGS sequence"/>
</dbReference>
<organism evidence="2 3">
    <name type="scientific">Streptomyces pini</name>
    <dbReference type="NCBI Taxonomy" id="1520580"/>
    <lineage>
        <taxon>Bacteria</taxon>
        <taxon>Bacillati</taxon>
        <taxon>Actinomycetota</taxon>
        <taxon>Actinomycetes</taxon>
        <taxon>Kitasatosporales</taxon>
        <taxon>Streptomycetaceae</taxon>
        <taxon>Streptomyces</taxon>
    </lineage>
</organism>
<evidence type="ECO:0000313" key="3">
    <source>
        <dbReference type="Proteomes" id="UP000198928"/>
    </source>
</evidence>
<gene>
    <name evidence="2" type="ORF">SAMN05192584_110106</name>
</gene>